<proteinExistence type="predicted"/>
<sequence length="203" mass="22303">MTVDQESPVHSAEPRQDSTETPRGRKEPTRFVSVIVRWARRCLAAWRPIVLTAAVVAALGLAAGVYFFQYRPDQRVDDAVARQAIRAASDGAVATLSYSPEHLDRDFAKAKTHLTGDFLAYYSKFTEQVVAPTARDKHIATTAKVVRAAVSELHPDSAVVLVFLDQTTTTKDKPEPLVTASSVRVTLTKVNGSWLIAKFDPLL</sequence>
<reference evidence="5 6" key="1">
    <citation type="journal article" date="2019" name="Emerg. Microbes Infect.">
        <title>Comprehensive subspecies identification of 175 nontuberculous mycobacteria species based on 7547 genomic profiles.</title>
        <authorList>
            <person name="Matsumoto Y."/>
            <person name="Kinjo T."/>
            <person name="Motooka D."/>
            <person name="Nabeya D."/>
            <person name="Jung N."/>
            <person name="Uechi K."/>
            <person name="Horii T."/>
            <person name="Iida T."/>
            <person name="Fujita J."/>
            <person name="Nakamura S."/>
        </authorList>
    </citation>
    <scope>NUCLEOTIDE SEQUENCE [LARGE SCALE GENOMIC DNA]</scope>
    <source>
        <strain evidence="5 6">JCM 17322</strain>
    </source>
</reference>
<evidence type="ECO:0000256" key="4">
    <source>
        <dbReference type="SAM" id="Phobius"/>
    </source>
</evidence>
<comment type="caution">
    <text evidence="5">The sequence shown here is derived from an EMBL/GenBank/DDBJ whole genome shotgun (WGS) entry which is preliminary data.</text>
</comment>
<evidence type="ECO:0000313" key="5">
    <source>
        <dbReference type="EMBL" id="GFG74596.1"/>
    </source>
</evidence>
<keyword evidence="4" id="KW-1133">Transmembrane helix</keyword>
<feature type="transmembrane region" description="Helical" evidence="4">
    <location>
        <begin position="49"/>
        <end position="68"/>
    </location>
</feature>
<dbReference type="PANTHER" id="PTHR37042:SF4">
    <property type="entry name" value="OUTER MEMBRANE PROTEIN RV1973"/>
    <property type="match status" value="1"/>
</dbReference>
<accession>A0A7I9XXT0</accession>
<dbReference type="Proteomes" id="UP000465361">
    <property type="component" value="Unassembled WGS sequence"/>
</dbReference>
<evidence type="ECO:0000313" key="6">
    <source>
        <dbReference type="Proteomes" id="UP000465361"/>
    </source>
</evidence>
<protein>
    <recommendedName>
        <fullName evidence="7">Twin-arginine translocation pathway signal</fullName>
    </recommendedName>
</protein>
<evidence type="ECO:0000256" key="1">
    <source>
        <dbReference type="ARBA" id="ARBA00004370"/>
    </source>
</evidence>
<feature type="compositionally biased region" description="Basic and acidic residues" evidence="3">
    <location>
        <begin position="12"/>
        <end position="26"/>
    </location>
</feature>
<keyword evidence="2 4" id="KW-0472">Membrane</keyword>
<feature type="region of interest" description="Disordered" evidence="3">
    <location>
        <begin position="1"/>
        <end position="26"/>
    </location>
</feature>
<gene>
    <name evidence="5" type="ORF">MBOT_19610</name>
</gene>
<dbReference type="EMBL" id="BLKW01000002">
    <property type="protein sequence ID" value="GFG74596.1"/>
    <property type="molecule type" value="Genomic_DNA"/>
</dbReference>
<evidence type="ECO:0000256" key="3">
    <source>
        <dbReference type="SAM" id="MobiDB-lite"/>
    </source>
</evidence>
<organism evidence="5 6">
    <name type="scientific">Mycobacterium botniense</name>
    <dbReference type="NCBI Taxonomy" id="84962"/>
    <lineage>
        <taxon>Bacteria</taxon>
        <taxon>Bacillati</taxon>
        <taxon>Actinomycetota</taxon>
        <taxon>Actinomycetes</taxon>
        <taxon>Mycobacteriales</taxon>
        <taxon>Mycobacteriaceae</taxon>
        <taxon>Mycobacterium</taxon>
    </lineage>
</organism>
<dbReference type="AlphaFoldDB" id="A0A7I9XXT0"/>
<dbReference type="PANTHER" id="PTHR37042">
    <property type="entry name" value="OUTER MEMBRANE PROTEIN RV1973"/>
    <property type="match status" value="1"/>
</dbReference>
<name>A0A7I9XXT0_9MYCO</name>
<keyword evidence="4" id="KW-0812">Transmembrane</keyword>
<evidence type="ECO:0008006" key="7">
    <source>
        <dbReference type="Google" id="ProtNLM"/>
    </source>
</evidence>
<dbReference type="GO" id="GO:0016020">
    <property type="term" value="C:membrane"/>
    <property type="evidence" value="ECO:0007669"/>
    <property type="project" value="UniProtKB-SubCell"/>
</dbReference>
<keyword evidence="6" id="KW-1185">Reference proteome</keyword>
<comment type="subcellular location">
    <subcellularLocation>
        <location evidence="1">Membrane</location>
    </subcellularLocation>
</comment>
<evidence type="ECO:0000256" key="2">
    <source>
        <dbReference type="ARBA" id="ARBA00023136"/>
    </source>
</evidence>
<dbReference type="RefSeq" id="WP_163756389.1">
    <property type="nucleotide sequence ID" value="NZ_BLKW01000002.1"/>
</dbReference>